<proteinExistence type="predicted"/>
<dbReference type="AlphaFoldDB" id="A0A016VLG2"/>
<organism evidence="1 2">
    <name type="scientific">Ancylostoma ceylanicum</name>
    <dbReference type="NCBI Taxonomy" id="53326"/>
    <lineage>
        <taxon>Eukaryota</taxon>
        <taxon>Metazoa</taxon>
        <taxon>Ecdysozoa</taxon>
        <taxon>Nematoda</taxon>
        <taxon>Chromadorea</taxon>
        <taxon>Rhabditida</taxon>
        <taxon>Rhabditina</taxon>
        <taxon>Rhabditomorpha</taxon>
        <taxon>Strongyloidea</taxon>
        <taxon>Ancylostomatidae</taxon>
        <taxon>Ancylostomatinae</taxon>
        <taxon>Ancylostoma</taxon>
    </lineage>
</organism>
<evidence type="ECO:0000313" key="1">
    <source>
        <dbReference type="EMBL" id="EYC28126.1"/>
    </source>
</evidence>
<comment type="caution">
    <text evidence="1">The sequence shown here is derived from an EMBL/GenBank/DDBJ whole genome shotgun (WGS) entry which is preliminary data.</text>
</comment>
<name>A0A016VLG2_9BILA</name>
<keyword evidence="2" id="KW-1185">Reference proteome</keyword>
<dbReference type="EMBL" id="JARK01001344">
    <property type="protein sequence ID" value="EYC28126.1"/>
    <property type="molecule type" value="Genomic_DNA"/>
</dbReference>
<protein>
    <submittedName>
        <fullName evidence="1">Uncharacterized protein</fullName>
    </submittedName>
</protein>
<sequence length="386" mass="43141">MKYIGGSRAFNFDDEELLSGKGNGLATRIPAEDSEDDDSSIVHCFMKPAVHSHPRGAGDPPDWRILSDAASYFLQDSMTPTSSTLLLMCVSICSVSAEIDAGSTAKILKPWPPENLPSLTDYDSPSMNAESSDEDEKIISVKRADMFVGRRRRAIQELSPELLDQKAAEEIFGEEDKWSRPHQPGPPAPPDPVLYNKQFAVAPSKVQSEIQHEPAIFSKQTRYLPPTSRVTSFDSDVDPNFPADAPRARGLVGEGWQGNVDEEFRTGFRWRAVFVSILVPKAAKSPIFFPSPPPYRPLSALLQWFRFIEHSKSAREEGKHSQTRLPFPTPEPSRSAVVLIISMARFSNQLLFFVKHSHHEELDSPSHHRRTCGHNEVVMLTPRVIT</sequence>
<gene>
    <name evidence="1" type="primary">Acey_s0008.g353</name>
    <name evidence="1" type="ORF">Y032_0008g353</name>
</gene>
<dbReference type="Proteomes" id="UP000024635">
    <property type="component" value="Unassembled WGS sequence"/>
</dbReference>
<accession>A0A016VLG2</accession>
<reference evidence="2" key="1">
    <citation type="journal article" date="2015" name="Nat. Genet.">
        <title>The genome and transcriptome of the zoonotic hookworm Ancylostoma ceylanicum identify infection-specific gene families.</title>
        <authorList>
            <person name="Schwarz E.M."/>
            <person name="Hu Y."/>
            <person name="Antoshechkin I."/>
            <person name="Miller M.M."/>
            <person name="Sternberg P.W."/>
            <person name="Aroian R.V."/>
        </authorList>
    </citation>
    <scope>NUCLEOTIDE SEQUENCE</scope>
    <source>
        <strain evidence="2">HY135</strain>
    </source>
</reference>
<dbReference type="OrthoDB" id="5873121at2759"/>
<evidence type="ECO:0000313" key="2">
    <source>
        <dbReference type="Proteomes" id="UP000024635"/>
    </source>
</evidence>